<sequence>MGQYGPSSDNFLPYRQIVGGKKTFCLDQDSTHENASVSVIRRSPYSSATSYNPTHVPRELIIAIETSQYSLSALQRVTPDITKDFVRKWWFIINSAYDHEHQRHYHCMAHIEAMWGSYKRWKDAIPPLSEEEEATLLCAILFHDIVYDPKASGGVSERESAAKWEEFAKEGNLDPPPPLYPVTPDGGLP</sequence>
<dbReference type="Proteomes" id="UP000077266">
    <property type="component" value="Unassembled WGS sequence"/>
</dbReference>
<organism evidence="2 3">
    <name type="scientific">Exidia glandulosa HHB12029</name>
    <dbReference type="NCBI Taxonomy" id="1314781"/>
    <lineage>
        <taxon>Eukaryota</taxon>
        <taxon>Fungi</taxon>
        <taxon>Dikarya</taxon>
        <taxon>Basidiomycota</taxon>
        <taxon>Agaricomycotina</taxon>
        <taxon>Agaricomycetes</taxon>
        <taxon>Auriculariales</taxon>
        <taxon>Exidiaceae</taxon>
        <taxon>Exidia</taxon>
    </lineage>
</organism>
<evidence type="ECO:0000256" key="1">
    <source>
        <dbReference type="SAM" id="MobiDB-lite"/>
    </source>
</evidence>
<evidence type="ECO:0000313" key="2">
    <source>
        <dbReference type="EMBL" id="KZV91722.1"/>
    </source>
</evidence>
<protein>
    <recommendedName>
        <fullName evidence="4">HD domain-containing protein</fullName>
    </recommendedName>
</protein>
<dbReference type="InParanoid" id="A0A165HBK0"/>
<dbReference type="AlphaFoldDB" id="A0A165HBK0"/>
<reference evidence="2 3" key="1">
    <citation type="journal article" date="2016" name="Mol. Biol. Evol.">
        <title>Comparative Genomics of Early-Diverging Mushroom-Forming Fungi Provides Insights into the Origins of Lignocellulose Decay Capabilities.</title>
        <authorList>
            <person name="Nagy L.G."/>
            <person name="Riley R."/>
            <person name="Tritt A."/>
            <person name="Adam C."/>
            <person name="Daum C."/>
            <person name="Floudas D."/>
            <person name="Sun H."/>
            <person name="Yadav J.S."/>
            <person name="Pangilinan J."/>
            <person name="Larsson K.H."/>
            <person name="Matsuura K."/>
            <person name="Barry K."/>
            <person name="Labutti K."/>
            <person name="Kuo R."/>
            <person name="Ohm R.A."/>
            <person name="Bhattacharya S.S."/>
            <person name="Shirouzu T."/>
            <person name="Yoshinaga Y."/>
            <person name="Martin F.M."/>
            <person name="Grigoriev I.V."/>
            <person name="Hibbett D.S."/>
        </authorList>
    </citation>
    <scope>NUCLEOTIDE SEQUENCE [LARGE SCALE GENOMIC DNA]</scope>
    <source>
        <strain evidence="2 3">HHB12029</strain>
    </source>
</reference>
<gene>
    <name evidence="2" type="ORF">EXIGLDRAFT_693489</name>
</gene>
<proteinExistence type="predicted"/>
<keyword evidence="3" id="KW-1185">Reference proteome</keyword>
<feature type="region of interest" description="Disordered" evidence="1">
    <location>
        <begin position="166"/>
        <end position="189"/>
    </location>
</feature>
<name>A0A165HBK0_EXIGL</name>
<dbReference type="SUPFAM" id="SSF109604">
    <property type="entry name" value="HD-domain/PDEase-like"/>
    <property type="match status" value="1"/>
</dbReference>
<evidence type="ECO:0000313" key="3">
    <source>
        <dbReference type="Proteomes" id="UP000077266"/>
    </source>
</evidence>
<accession>A0A165HBK0</accession>
<dbReference type="InterPro" id="IPR009218">
    <property type="entry name" value="HD_phosphohydro"/>
</dbReference>
<dbReference type="PANTHER" id="PTHR21174:SF0">
    <property type="entry name" value="HD PHOSPHOHYDROLASE FAMILY PROTEIN-RELATED"/>
    <property type="match status" value="1"/>
</dbReference>
<dbReference type="STRING" id="1314781.A0A165HBK0"/>
<dbReference type="EMBL" id="KV426022">
    <property type="protein sequence ID" value="KZV91722.1"/>
    <property type="molecule type" value="Genomic_DNA"/>
</dbReference>
<dbReference type="PANTHER" id="PTHR21174">
    <property type="match status" value="1"/>
</dbReference>
<evidence type="ECO:0008006" key="4">
    <source>
        <dbReference type="Google" id="ProtNLM"/>
    </source>
</evidence>
<dbReference type="OrthoDB" id="330671at2759"/>